<keyword evidence="2" id="KW-0472">Membrane</keyword>
<dbReference type="RefSeq" id="WP_053791390.1">
    <property type="nucleotide sequence ID" value="NZ_JXCY01000002.1"/>
</dbReference>
<feature type="transmembrane region" description="Helical" evidence="2">
    <location>
        <begin position="7"/>
        <end position="25"/>
    </location>
</feature>
<gene>
    <name evidence="3" type="ORF">RZ71_09860</name>
</gene>
<comment type="caution">
    <text evidence="3">The sequence shown here is derived from an EMBL/GenBank/DDBJ whole genome shotgun (WGS) entry which is preliminary data.</text>
</comment>
<keyword evidence="4" id="KW-1185">Reference proteome</keyword>
<dbReference type="PATRIC" id="fig|148814.8.peg.180"/>
<dbReference type="Proteomes" id="UP000037778">
    <property type="component" value="Unassembled WGS sequence"/>
</dbReference>
<dbReference type="EMBL" id="JXCY01000002">
    <property type="protein sequence ID" value="KOY77080.1"/>
    <property type="molecule type" value="Genomic_DNA"/>
</dbReference>
<protein>
    <submittedName>
        <fullName evidence="3">Uncharacterized protein</fullName>
    </submittedName>
</protein>
<dbReference type="AlphaFoldDB" id="A0A0M9DDY5"/>
<name>A0A0M9DDY5_9LACO</name>
<evidence type="ECO:0000256" key="2">
    <source>
        <dbReference type="SAM" id="Phobius"/>
    </source>
</evidence>
<feature type="region of interest" description="Disordered" evidence="1">
    <location>
        <begin position="262"/>
        <end position="317"/>
    </location>
</feature>
<keyword evidence="2" id="KW-1133">Transmembrane helix</keyword>
<reference evidence="3 4" key="1">
    <citation type="journal article" date="2015" name="Genome Biol. Evol.">
        <title>Functionally Structured Genomes in Lactobacillus kunkeei Colonizing the Honey Crop and Food Products of Honeybees and Stingless Bees.</title>
        <authorList>
            <person name="Tamarit D."/>
            <person name="Ellegaard K.M."/>
            <person name="Wikander J."/>
            <person name="Olofsson T."/>
            <person name="Vasquez A."/>
            <person name="Andersson S.G."/>
        </authorList>
    </citation>
    <scope>NUCLEOTIDE SEQUENCE [LARGE SCALE GENOMIC DNA]</scope>
    <source>
        <strain evidence="3 4">LAko</strain>
    </source>
</reference>
<accession>A0A0M9DDY5</accession>
<feature type="compositionally biased region" description="Basic residues" evidence="1">
    <location>
        <begin position="297"/>
        <end position="312"/>
    </location>
</feature>
<evidence type="ECO:0000313" key="4">
    <source>
        <dbReference type="Proteomes" id="UP000037778"/>
    </source>
</evidence>
<sequence>MGEVKKFIVSSIALIMMISLVSVSVKADSSNSVGRHYISNASDDSSVDFTGFLKSCSDRELEQQAADYENLSAEFVSDILNQLNNPNSKLYSNVSRAQLIKKYNYSLGKITSFRDELNNKLSGLNPSNFTNNSSVLHDLLCALNDEEIVTEYVDEDSVATSKQFNFDGIITGDPTTVSVDTSSNNNSTYPTNFRTLDYQNAIESYEDDNGIVDDANTRIPNEAKSALYKHILALEKEVNDLTTDDNNSKKQISDLSNEITTLKQSSENKTQDIKTAPSNVQNTNNSKDVTSNEKHQRVAKKHQKKLSKKATKKVQEDKKAIAKLNKKLKGKHLSKKQKHSLTVKRAQLIKAVRKLTK</sequence>
<feature type="compositionally biased region" description="Polar residues" evidence="1">
    <location>
        <begin position="276"/>
        <end position="289"/>
    </location>
</feature>
<proteinExistence type="predicted"/>
<keyword evidence="2" id="KW-0812">Transmembrane</keyword>
<evidence type="ECO:0000313" key="3">
    <source>
        <dbReference type="EMBL" id="KOY77080.1"/>
    </source>
</evidence>
<evidence type="ECO:0000256" key="1">
    <source>
        <dbReference type="SAM" id="MobiDB-lite"/>
    </source>
</evidence>
<organism evidence="3 4">
    <name type="scientific">Apilactobacillus kunkeei</name>
    <dbReference type="NCBI Taxonomy" id="148814"/>
    <lineage>
        <taxon>Bacteria</taxon>
        <taxon>Bacillati</taxon>
        <taxon>Bacillota</taxon>
        <taxon>Bacilli</taxon>
        <taxon>Lactobacillales</taxon>
        <taxon>Lactobacillaceae</taxon>
        <taxon>Apilactobacillus</taxon>
    </lineage>
</organism>